<gene>
    <name evidence="1" type="ORF">BS47DRAFT_1310041</name>
</gene>
<dbReference type="OrthoDB" id="3246760at2759"/>
<comment type="caution">
    <text evidence="1">The sequence shown here is derived from an EMBL/GenBank/DDBJ whole genome shotgun (WGS) entry which is preliminary data.</text>
</comment>
<keyword evidence="2" id="KW-1185">Reference proteome</keyword>
<evidence type="ECO:0000313" key="1">
    <source>
        <dbReference type="EMBL" id="KAF9503288.1"/>
    </source>
</evidence>
<evidence type="ECO:0000313" key="2">
    <source>
        <dbReference type="Proteomes" id="UP000886523"/>
    </source>
</evidence>
<dbReference type="Proteomes" id="UP000886523">
    <property type="component" value="Unassembled WGS sequence"/>
</dbReference>
<accession>A0A9P6DLQ1</accession>
<sequence length="200" mass="22392">MARIRQFLQAVWDTRVLTRSVEVPKLGQLDLVLTFYKGGHPARFRRNLCIAPDTFDGLLTMIEDHDIFQPSSDRPQHQQMPVSWQLAVTLFQLGHFGNAASVESIAQWAGCSAGTVVACTRHIFKAVSALHDIAIRRPTMGEKEAARDWVEDQSCRAWRGGYCMVDGTLVPLSDKPGLHGEAYFDRKSRYSLSLTVCPTT</sequence>
<dbReference type="EMBL" id="MU129392">
    <property type="protein sequence ID" value="KAF9503288.1"/>
    <property type="molecule type" value="Genomic_DNA"/>
</dbReference>
<name>A0A9P6DLQ1_9AGAM</name>
<organism evidence="1 2">
    <name type="scientific">Hydnum rufescens UP504</name>
    <dbReference type="NCBI Taxonomy" id="1448309"/>
    <lineage>
        <taxon>Eukaryota</taxon>
        <taxon>Fungi</taxon>
        <taxon>Dikarya</taxon>
        <taxon>Basidiomycota</taxon>
        <taxon>Agaricomycotina</taxon>
        <taxon>Agaricomycetes</taxon>
        <taxon>Cantharellales</taxon>
        <taxon>Hydnaceae</taxon>
        <taxon>Hydnum</taxon>
    </lineage>
</organism>
<dbReference type="AlphaFoldDB" id="A0A9P6DLQ1"/>
<reference evidence="1" key="1">
    <citation type="journal article" date="2020" name="Nat. Commun.">
        <title>Large-scale genome sequencing of mycorrhizal fungi provides insights into the early evolution of symbiotic traits.</title>
        <authorList>
            <person name="Miyauchi S."/>
            <person name="Kiss E."/>
            <person name="Kuo A."/>
            <person name="Drula E."/>
            <person name="Kohler A."/>
            <person name="Sanchez-Garcia M."/>
            <person name="Morin E."/>
            <person name="Andreopoulos B."/>
            <person name="Barry K.W."/>
            <person name="Bonito G."/>
            <person name="Buee M."/>
            <person name="Carver A."/>
            <person name="Chen C."/>
            <person name="Cichocki N."/>
            <person name="Clum A."/>
            <person name="Culley D."/>
            <person name="Crous P.W."/>
            <person name="Fauchery L."/>
            <person name="Girlanda M."/>
            <person name="Hayes R.D."/>
            <person name="Keri Z."/>
            <person name="LaButti K."/>
            <person name="Lipzen A."/>
            <person name="Lombard V."/>
            <person name="Magnuson J."/>
            <person name="Maillard F."/>
            <person name="Murat C."/>
            <person name="Nolan M."/>
            <person name="Ohm R.A."/>
            <person name="Pangilinan J."/>
            <person name="Pereira M.F."/>
            <person name="Perotto S."/>
            <person name="Peter M."/>
            <person name="Pfister S."/>
            <person name="Riley R."/>
            <person name="Sitrit Y."/>
            <person name="Stielow J.B."/>
            <person name="Szollosi G."/>
            <person name="Zifcakova L."/>
            <person name="Stursova M."/>
            <person name="Spatafora J.W."/>
            <person name="Tedersoo L."/>
            <person name="Vaario L.M."/>
            <person name="Yamada A."/>
            <person name="Yan M."/>
            <person name="Wang P."/>
            <person name="Xu J."/>
            <person name="Bruns T."/>
            <person name="Baldrian P."/>
            <person name="Vilgalys R."/>
            <person name="Dunand C."/>
            <person name="Henrissat B."/>
            <person name="Grigoriev I.V."/>
            <person name="Hibbett D."/>
            <person name="Nagy L.G."/>
            <person name="Martin F.M."/>
        </authorList>
    </citation>
    <scope>NUCLEOTIDE SEQUENCE</scope>
    <source>
        <strain evidence="1">UP504</strain>
    </source>
</reference>
<protein>
    <submittedName>
        <fullName evidence="1">Uncharacterized protein</fullName>
    </submittedName>
</protein>
<proteinExistence type="predicted"/>